<dbReference type="OrthoDB" id="18797at2759"/>
<accession>A0A9D3U778</accession>
<protein>
    <submittedName>
        <fullName evidence="2">Uncharacterized protein</fullName>
    </submittedName>
</protein>
<feature type="coiled-coil region" evidence="1">
    <location>
        <begin position="163"/>
        <end position="204"/>
    </location>
</feature>
<sequence>MTYTRSTCRGDSRKIDQHSTRSILRCGSVGMITCQCVNHFSQLELVTSLDYIDWFRHNDKSYLLQASERRQYCRRRPRLGPINPRSGEDAVAGSTFTPSAPEDLIAMQPPSQYGGFGIFHSGIEEYVQCTKAKVLATRNTLEPSRQGISFGTWQQLFENAKAKAKDQEKIESLKSQIQVLEKNIEDLDAKIHNAELTLKDLRKLEDQKSIETAERSTLFKEQQRQYATVAEENKAAFEGKAPLKVMSFSGICGKSSTKSHDL</sequence>
<gene>
    <name evidence="2" type="ORF">J1N35_043361</name>
</gene>
<organism evidence="2 3">
    <name type="scientific">Gossypium stocksii</name>
    <dbReference type="NCBI Taxonomy" id="47602"/>
    <lineage>
        <taxon>Eukaryota</taxon>
        <taxon>Viridiplantae</taxon>
        <taxon>Streptophyta</taxon>
        <taxon>Embryophyta</taxon>
        <taxon>Tracheophyta</taxon>
        <taxon>Spermatophyta</taxon>
        <taxon>Magnoliopsida</taxon>
        <taxon>eudicotyledons</taxon>
        <taxon>Gunneridae</taxon>
        <taxon>Pentapetalae</taxon>
        <taxon>rosids</taxon>
        <taxon>malvids</taxon>
        <taxon>Malvales</taxon>
        <taxon>Malvaceae</taxon>
        <taxon>Malvoideae</taxon>
        <taxon>Gossypium</taxon>
    </lineage>
</organism>
<evidence type="ECO:0000256" key="1">
    <source>
        <dbReference type="SAM" id="Coils"/>
    </source>
</evidence>
<comment type="caution">
    <text evidence="2">The sequence shown here is derived from an EMBL/GenBank/DDBJ whole genome shotgun (WGS) entry which is preliminary data.</text>
</comment>
<proteinExistence type="predicted"/>
<dbReference type="EMBL" id="JAIQCV010000013">
    <property type="protein sequence ID" value="KAH1031187.1"/>
    <property type="molecule type" value="Genomic_DNA"/>
</dbReference>
<evidence type="ECO:0000313" key="2">
    <source>
        <dbReference type="EMBL" id="KAH1031187.1"/>
    </source>
</evidence>
<dbReference type="AlphaFoldDB" id="A0A9D3U778"/>
<reference evidence="2 3" key="1">
    <citation type="journal article" date="2021" name="Plant Biotechnol. J.">
        <title>Multi-omics assisted identification of the key and species-specific regulatory components of drought-tolerant mechanisms in Gossypium stocksii.</title>
        <authorList>
            <person name="Yu D."/>
            <person name="Ke L."/>
            <person name="Zhang D."/>
            <person name="Wu Y."/>
            <person name="Sun Y."/>
            <person name="Mei J."/>
            <person name="Sun J."/>
            <person name="Sun Y."/>
        </authorList>
    </citation>
    <scope>NUCLEOTIDE SEQUENCE [LARGE SCALE GENOMIC DNA]</scope>
    <source>
        <strain evidence="3">cv. E1</strain>
        <tissue evidence="2">Leaf</tissue>
    </source>
</reference>
<evidence type="ECO:0000313" key="3">
    <source>
        <dbReference type="Proteomes" id="UP000828251"/>
    </source>
</evidence>
<keyword evidence="1" id="KW-0175">Coiled coil</keyword>
<name>A0A9D3U778_9ROSI</name>
<keyword evidence="3" id="KW-1185">Reference proteome</keyword>
<dbReference type="Proteomes" id="UP000828251">
    <property type="component" value="Unassembled WGS sequence"/>
</dbReference>